<dbReference type="Pfam" id="PF00440">
    <property type="entry name" value="TetR_N"/>
    <property type="match status" value="1"/>
</dbReference>
<dbReference type="PANTHER" id="PTHR43479:SF11">
    <property type="entry name" value="ACREF_ENVCD OPERON REPRESSOR-RELATED"/>
    <property type="match status" value="1"/>
</dbReference>
<evidence type="ECO:0000259" key="3">
    <source>
        <dbReference type="PROSITE" id="PS50977"/>
    </source>
</evidence>
<dbReference type="PRINTS" id="PR00455">
    <property type="entry name" value="HTHTETR"/>
</dbReference>
<evidence type="ECO:0000313" key="4">
    <source>
        <dbReference type="EMBL" id="RJG18125.1"/>
    </source>
</evidence>
<protein>
    <submittedName>
        <fullName evidence="4">TetR/AcrR family transcriptional regulator</fullName>
    </submittedName>
</protein>
<dbReference type="Gene3D" id="1.10.357.10">
    <property type="entry name" value="Tetracycline Repressor, domain 2"/>
    <property type="match status" value="1"/>
</dbReference>
<feature type="DNA-binding region" description="H-T-H motif" evidence="2">
    <location>
        <begin position="34"/>
        <end position="53"/>
    </location>
</feature>
<keyword evidence="1 2" id="KW-0238">DNA-binding</keyword>
<dbReference type="SUPFAM" id="SSF46689">
    <property type="entry name" value="Homeodomain-like"/>
    <property type="match status" value="1"/>
</dbReference>
<dbReference type="RefSeq" id="WP_022984800.1">
    <property type="nucleotide sequence ID" value="NZ_QYYA01000002.1"/>
</dbReference>
<dbReference type="AlphaFoldDB" id="A0A418XYM0"/>
<reference evidence="4 5" key="1">
    <citation type="submission" date="2018-09" db="EMBL/GenBank/DDBJ databases">
        <title>Alcanivorax profundi sp. nov., isolated from 1000 m-depth seawater of the Mariana Trench.</title>
        <authorList>
            <person name="Liu J."/>
        </authorList>
    </citation>
    <scope>NUCLEOTIDE SEQUENCE [LARGE SCALE GENOMIC DNA]</scope>
    <source>
        <strain evidence="4 5">MTEO17</strain>
    </source>
</reference>
<name>A0A418XYM0_9GAMM</name>
<accession>A0A418XYM0</accession>
<dbReference type="InterPro" id="IPR023772">
    <property type="entry name" value="DNA-bd_HTH_TetR-type_CS"/>
</dbReference>
<evidence type="ECO:0000256" key="1">
    <source>
        <dbReference type="ARBA" id="ARBA00023125"/>
    </source>
</evidence>
<dbReference type="PROSITE" id="PS50977">
    <property type="entry name" value="HTH_TETR_2"/>
    <property type="match status" value="1"/>
</dbReference>
<comment type="caution">
    <text evidence="4">The sequence shown here is derived from an EMBL/GenBank/DDBJ whole genome shotgun (WGS) entry which is preliminary data.</text>
</comment>
<feature type="domain" description="HTH tetR-type" evidence="3">
    <location>
        <begin position="11"/>
        <end position="71"/>
    </location>
</feature>
<organism evidence="4 5">
    <name type="scientific">Alcanivorax profundi</name>
    <dbReference type="NCBI Taxonomy" id="2338368"/>
    <lineage>
        <taxon>Bacteria</taxon>
        <taxon>Pseudomonadati</taxon>
        <taxon>Pseudomonadota</taxon>
        <taxon>Gammaproteobacteria</taxon>
        <taxon>Oceanospirillales</taxon>
        <taxon>Alcanivoracaceae</taxon>
        <taxon>Alcanivorax</taxon>
    </lineage>
</organism>
<dbReference type="EMBL" id="QYYA01000002">
    <property type="protein sequence ID" value="RJG18125.1"/>
    <property type="molecule type" value="Genomic_DNA"/>
</dbReference>
<proteinExistence type="predicted"/>
<dbReference type="PROSITE" id="PS01081">
    <property type="entry name" value="HTH_TETR_1"/>
    <property type="match status" value="1"/>
</dbReference>
<dbReference type="PANTHER" id="PTHR43479">
    <property type="entry name" value="ACREF/ENVCD OPERON REPRESSOR-RELATED"/>
    <property type="match status" value="1"/>
</dbReference>
<dbReference type="InterPro" id="IPR009057">
    <property type="entry name" value="Homeodomain-like_sf"/>
</dbReference>
<dbReference type="OrthoDB" id="9816320at2"/>
<keyword evidence="5" id="KW-1185">Reference proteome</keyword>
<dbReference type="GO" id="GO:0003677">
    <property type="term" value="F:DNA binding"/>
    <property type="evidence" value="ECO:0007669"/>
    <property type="project" value="UniProtKB-UniRule"/>
</dbReference>
<evidence type="ECO:0000256" key="2">
    <source>
        <dbReference type="PROSITE-ProRule" id="PRU00335"/>
    </source>
</evidence>
<evidence type="ECO:0000313" key="5">
    <source>
        <dbReference type="Proteomes" id="UP000283734"/>
    </source>
</evidence>
<gene>
    <name evidence="4" type="ORF">D4A39_06470</name>
</gene>
<dbReference type="InterPro" id="IPR001647">
    <property type="entry name" value="HTH_TetR"/>
</dbReference>
<dbReference type="Proteomes" id="UP000283734">
    <property type="component" value="Unassembled WGS sequence"/>
</dbReference>
<sequence length="203" mass="23029">MARKPKQQRSKATVDAIIEATLLTIADQGPAGITARHIAERAGIGVGSLYEYFDDKNAIVQAASERFVEDTVAMIHPLVPKMVRMDIRGAIHTLLFNFRDFLEENNELYLRFARHAFSMDMVIYQAPISRTLMDFFTQYLMHHPELLKLPNIPGLAYFYINGGIYTVIRHLSARNPTQTFEELVAVLGDTLSGYAEYTLSQKE</sequence>
<dbReference type="InterPro" id="IPR050624">
    <property type="entry name" value="HTH-type_Tx_Regulator"/>
</dbReference>